<dbReference type="SUPFAM" id="SSF49899">
    <property type="entry name" value="Concanavalin A-like lectins/glucanases"/>
    <property type="match status" value="1"/>
</dbReference>
<dbReference type="FunFam" id="2.60.120.200:FF:000135">
    <property type="entry name" value="Related to KRE6-glucan synthase subunit"/>
    <property type="match status" value="1"/>
</dbReference>
<evidence type="ECO:0000313" key="13">
    <source>
        <dbReference type="Proteomes" id="UP000054097"/>
    </source>
</evidence>
<reference evidence="13" key="2">
    <citation type="submission" date="2015-01" db="EMBL/GenBank/DDBJ databases">
        <title>Evolutionary Origins and Diversification of the Mycorrhizal Mutualists.</title>
        <authorList>
            <consortium name="DOE Joint Genome Institute"/>
            <consortium name="Mycorrhizal Genomics Consortium"/>
            <person name="Kohler A."/>
            <person name="Kuo A."/>
            <person name="Nagy L.G."/>
            <person name="Floudas D."/>
            <person name="Copeland A."/>
            <person name="Barry K.W."/>
            <person name="Cichocki N."/>
            <person name="Veneault-Fourrey C."/>
            <person name="LaButti K."/>
            <person name="Lindquist E.A."/>
            <person name="Lipzen A."/>
            <person name="Lundell T."/>
            <person name="Morin E."/>
            <person name="Murat C."/>
            <person name="Riley R."/>
            <person name="Ohm R."/>
            <person name="Sun H."/>
            <person name="Tunlid A."/>
            <person name="Henrissat B."/>
            <person name="Grigoriev I.V."/>
            <person name="Hibbett D.S."/>
            <person name="Martin F."/>
        </authorList>
    </citation>
    <scope>NUCLEOTIDE SEQUENCE [LARGE SCALE GENOMIC DNA]</scope>
    <source>
        <strain evidence="13">MAFF 305830</strain>
    </source>
</reference>
<gene>
    <name evidence="12" type="ORF">M408DRAFT_333926</name>
</gene>
<evidence type="ECO:0000259" key="11">
    <source>
        <dbReference type="PROSITE" id="PS51762"/>
    </source>
</evidence>
<evidence type="ECO:0000256" key="3">
    <source>
        <dbReference type="ARBA" id="ARBA00022692"/>
    </source>
</evidence>
<name>A0A0C3AKK2_SERVB</name>
<feature type="compositionally biased region" description="Basic and acidic residues" evidence="9">
    <location>
        <begin position="27"/>
        <end position="42"/>
    </location>
</feature>
<organism evidence="12 13">
    <name type="scientific">Serendipita vermifera MAFF 305830</name>
    <dbReference type="NCBI Taxonomy" id="933852"/>
    <lineage>
        <taxon>Eukaryota</taxon>
        <taxon>Fungi</taxon>
        <taxon>Dikarya</taxon>
        <taxon>Basidiomycota</taxon>
        <taxon>Agaricomycotina</taxon>
        <taxon>Agaricomycetes</taxon>
        <taxon>Sebacinales</taxon>
        <taxon>Serendipitaceae</taxon>
        <taxon>Serendipita</taxon>
    </lineage>
</organism>
<dbReference type="HOGENOM" id="CLU_010811_3_0_1"/>
<dbReference type="InterPro" id="IPR000757">
    <property type="entry name" value="Beta-glucanase-like"/>
</dbReference>
<dbReference type="InterPro" id="IPR013320">
    <property type="entry name" value="ConA-like_dom_sf"/>
</dbReference>
<feature type="compositionally biased region" description="Low complexity" evidence="9">
    <location>
        <begin position="11"/>
        <end position="26"/>
    </location>
</feature>
<dbReference type="EMBL" id="KN824422">
    <property type="protein sequence ID" value="KIM20564.1"/>
    <property type="molecule type" value="Genomic_DNA"/>
</dbReference>
<feature type="transmembrane region" description="Helical" evidence="10">
    <location>
        <begin position="138"/>
        <end position="158"/>
    </location>
</feature>
<dbReference type="Pfam" id="PF03935">
    <property type="entry name" value="SKN1_KRE6_Sbg1"/>
    <property type="match status" value="1"/>
</dbReference>
<keyword evidence="13" id="KW-1185">Reference proteome</keyword>
<keyword evidence="7" id="KW-0325">Glycoprotein</keyword>
<keyword evidence="3 10" id="KW-0812">Transmembrane</keyword>
<reference evidence="12 13" key="1">
    <citation type="submission" date="2014-04" db="EMBL/GenBank/DDBJ databases">
        <authorList>
            <consortium name="DOE Joint Genome Institute"/>
            <person name="Kuo A."/>
            <person name="Zuccaro A."/>
            <person name="Kohler A."/>
            <person name="Nagy L.G."/>
            <person name="Floudas D."/>
            <person name="Copeland A."/>
            <person name="Barry K.W."/>
            <person name="Cichocki N."/>
            <person name="Veneault-Fourrey C."/>
            <person name="LaButti K."/>
            <person name="Lindquist E.A."/>
            <person name="Lipzen A."/>
            <person name="Lundell T."/>
            <person name="Morin E."/>
            <person name="Murat C."/>
            <person name="Sun H."/>
            <person name="Tunlid A."/>
            <person name="Henrissat B."/>
            <person name="Grigoriev I.V."/>
            <person name="Hibbett D.S."/>
            <person name="Martin F."/>
            <person name="Nordberg H.P."/>
            <person name="Cantor M.N."/>
            <person name="Hua S.X."/>
        </authorList>
    </citation>
    <scope>NUCLEOTIDE SEQUENCE [LARGE SCALE GENOMIC DNA]</scope>
    <source>
        <strain evidence="12 13">MAFF 305830</strain>
    </source>
</reference>
<dbReference type="OrthoDB" id="412647at2759"/>
<dbReference type="GO" id="GO:0005789">
    <property type="term" value="C:endoplasmic reticulum membrane"/>
    <property type="evidence" value="ECO:0007669"/>
    <property type="project" value="TreeGrafter"/>
</dbReference>
<keyword evidence="5 10" id="KW-1133">Transmembrane helix</keyword>
<proteinExistence type="inferred from homology"/>
<dbReference type="PROSITE" id="PS51762">
    <property type="entry name" value="GH16_2"/>
    <property type="match status" value="1"/>
</dbReference>
<feature type="region of interest" description="Disordered" evidence="9">
    <location>
        <begin position="1"/>
        <end position="42"/>
    </location>
</feature>
<dbReference type="STRING" id="933852.A0A0C3AKK2"/>
<dbReference type="Gene3D" id="2.60.120.200">
    <property type="match status" value="2"/>
</dbReference>
<dbReference type="Proteomes" id="UP000054097">
    <property type="component" value="Unassembled WGS sequence"/>
</dbReference>
<dbReference type="PANTHER" id="PTHR31361">
    <property type="entry name" value="BETA-GLUCAN SYNTHESIS-ASSOCIATED PROTEIN KRE6-RELATED"/>
    <property type="match status" value="1"/>
</dbReference>
<dbReference type="GO" id="GO:0006078">
    <property type="term" value="P:(1-&gt;6)-beta-D-glucan biosynthetic process"/>
    <property type="evidence" value="ECO:0007669"/>
    <property type="project" value="TreeGrafter"/>
</dbReference>
<evidence type="ECO:0000256" key="1">
    <source>
        <dbReference type="ARBA" id="ARBA00004606"/>
    </source>
</evidence>
<dbReference type="AlphaFoldDB" id="A0A0C3AKK2"/>
<evidence type="ECO:0000256" key="8">
    <source>
        <dbReference type="ARBA" id="ARBA00023316"/>
    </source>
</evidence>
<dbReference type="GO" id="GO:0005886">
    <property type="term" value="C:plasma membrane"/>
    <property type="evidence" value="ECO:0007669"/>
    <property type="project" value="TreeGrafter"/>
</dbReference>
<dbReference type="GO" id="GO:0015926">
    <property type="term" value="F:glucosidase activity"/>
    <property type="evidence" value="ECO:0007669"/>
    <property type="project" value="TreeGrafter"/>
</dbReference>
<keyword evidence="6 10" id="KW-0472">Membrane</keyword>
<evidence type="ECO:0000256" key="4">
    <source>
        <dbReference type="ARBA" id="ARBA00022968"/>
    </source>
</evidence>
<protein>
    <submittedName>
        <fullName evidence="12">Glycoside hydrolase family 16 protein</fullName>
    </submittedName>
</protein>
<evidence type="ECO:0000256" key="6">
    <source>
        <dbReference type="ARBA" id="ARBA00023136"/>
    </source>
</evidence>
<evidence type="ECO:0000256" key="2">
    <source>
        <dbReference type="ARBA" id="ARBA00010962"/>
    </source>
</evidence>
<evidence type="ECO:0000256" key="9">
    <source>
        <dbReference type="SAM" id="MobiDB-lite"/>
    </source>
</evidence>
<dbReference type="InterPro" id="IPR005629">
    <property type="entry name" value="Skn1/Kre6/Sbg1"/>
</dbReference>
<sequence>MSATPRPPFVSQSSSPDSPLASLRSRLSPEHNQDQPSEKQQRPLFHEYDEFGSLDTSRPHSSGPGSHYIRRSLLVDFNSATSHLSKGIPGKFALHPDPSQWGYDVSPRSIDEDDWLHKPNKNDNDCGSVFTQRGVTTLGCISLLLVILIGLFLGYPLATAILHKIQDNNGGYNMGGINATGQVMQTSFTLIDKDTPQDAYMKSSLVDGRAMQLVFSDEFEVEGRSFYPGDDPYWEAVDLYYWGTGDLEWYDPQQIQTKDGKLVIEFREQENHELRYMGGMMTTWNKFCFTGGYIEAKVQLPGESTTSGFWPAIWTMGNLGRAGYGATTDGLWPYSYEACDQGTLKNQSYLGEPDAQALRLGDSAYGYSLSYLPGQRLSSCTCPGEAHPGPVNLDGTFHARSAPEIDVFEAQKEGELQAGAVSQSCQFAPYNAYYSWDNATNLDFHQPEGTQRLNGFKGNVYQQAASVVSNTDELCYEKSAAPYHTVYGFQYKPGYESDNAYITWINNDKLAWTLHAGGMGPDPLARISERVIPQEPMYIIMNLGMSPKFSDIDPVMPLPATMSVDYVRVYQYPDQINYGCDPVDYPTTSYINRYIEAYTNPNLTTWSSLPEAAGYNQPFPKNRLIDTC</sequence>
<comment type="similarity">
    <text evidence="2">Belongs to the SKN1/KRE6 family.</text>
</comment>
<dbReference type="GO" id="GO:0031505">
    <property type="term" value="P:fungal-type cell wall organization"/>
    <property type="evidence" value="ECO:0007669"/>
    <property type="project" value="TreeGrafter"/>
</dbReference>
<feature type="domain" description="GH16" evidence="11">
    <location>
        <begin position="190"/>
        <end position="575"/>
    </location>
</feature>
<evidence type="ECO:0000256" key="5">
    <source>
        <dbReference type="ARBA" id="ARBA00022989"/>
    </source>
</evidence>
<accession>A0A0C3AKK2</accession>
<comment type="subcellular location">
    <subcellularLocation>
        <location evidence="1">Membrane</location>
        <topology evidence="1">Single-pass type II membrane protein</topology>
    </subcellularLocation>
</comment>
<evidence type="ECO:0000256" key="10">
    <source>
        <dbReference type="SAM" id="Phobius"/>
    </source>
</evidence>
<keyword evidence="12" id="KW-0378">Hydrolase</keyword>
<dbReference type="PANTHER" id="PTHR31361:SF1">
    <property type="entry name" value="BETA-GLUCAN SYNTHESIS-ASSOCIATED PROTEIN KRE6-RELATED"/>
    <property type="match status" value="1"/>
</dbReference>
<evidence type="ECO:0000256" key="7">
    <source>
        <dbReference type="ARBA" id="ARBA00023180"/>
    </source>
</evidence>
<keyword evidence="4" id="KW-0735">Signal-anchor</keyword>
<keyword evidence="8" id="KW-0961">Cell wall biogenesis/degradation</keyword>
<evidence type="ECO:0000313" key="12">
    <source>
        <dbReference type="EMBL" id="KIM20564.1"/>
    </source>
</evidence>